<evidence type="ECO:0000256" key="1">
    <source>
        <dbReference type="SAM" id="Phobius"/>
    </source>
</evidence>
<keyword evidence="1" id="KW-1133">Transmembrane helix</keyword>
<organism evidence="2 3">
    <name type="scientific">Acetobacter oeni</name>
    <dbReference type="NCBI Taxonomy" id="304077"/>
    <lineage>
        <taxon>Bacteria</taxon>
        <taxon>Pseudomonadati</taxon>
        <taxon>Pseudomonadota</taxon>
        <taxon>Alphaproteobacteria</taxon>
        <taxon>Acetobacterales</taxon>
        <taxon>Acetobacteraceae</taxon>
        <taxon>Acetobacter</taxon>
    </lineage>
</organism>
<accession>A0A511XGG6</accession>
<keyword evidence="3" id="KW-1185">Reference proteome</keyword>
<evidence type="ECO:0000313" key="2">
    <source>
        <dbReference type="EMBL" id="GEN62035.1"/>
    </source>
</evidence>
<dbReference type="Proteomes" id="UP000321746">
    <property type="component" value="Unassembled WGS sequence"/>
</dbReference>
<sequence>MLMLACDSISLVWLTLAGDLLWPGSLVVISESAGILDSLGNLGLGFLLWIVRCIMLCIVLSVSRLIVAGPVAVIRMRTTAALLLLLFAIQIVFGSHLASVNSLGETLQQEISRDHAEGKRL</sequence>
<feature type="transmembrane region" description="Helical" evidence="1">
    <location>
        <begin position="79"/>
        <end position="98"/>
    </location>
</feature>
<evidence type="ECO:0000313" key="3">
    <source>
        <dbReference type="Proteomes" id="UP000321746"/>
    </source>
</evidence>
<keyword evidence="1" id="KW-0472">Membrane</keyword>
<protein>
    <submittedName>
        <fullName evidence="2">Uncharacterized protein</fullName>
    </submittedName>
</protein>
<name>A0A511XGG6_9PROT</name>
<proteinExistence type="predicted"/>
<comment type="caution">
    <text evidence="2">The sequence shown here is derived from an EMBL/GenBank/DDBJ whole genome shotgun (WGS) entry which is preliminary data.</text>
</comment>
<gene>
    <name evidence="2" type="ORF">AOE01nite_02590</name>
</gene>
<feature type="transmembrane region" description="Helical" evidence="1">
    <location>
        <begin position="46"/>
        <end position="67"/>
    </location>
</feature>
<reference evidence="2 3" key="1">
    <citation type="submission" date="2019-07" db="EMBL/GenBank/DDBJ databases">
        <title>Whole genome shotgun sequence of Acetobacter oeni NBRC 105207.</title>
        <authorList>
            <person name="Hosoyama A."/>
            <person name="Uohara A."/>
            <person name="Ohji S."/>
            <person name="Ichikawa N."/>
        </authorList>
    </citation>
    <scope>NUCLEOTIDE SEQUENCE [LARGE SCALE GENOMIC DNA]</scope>
    <source>
        <strain evidence="2 3">NBRC 105207</strain>
    </source>
</reference>
<dbReference type="AlphaFoldDB" id="A0A511XGG6"/>
<keyword evidence="1" id="KW-0812">Transmembrane</keyword>
<dbReference type="EMBL" id="BJYG01000002">
    <property type="protein sequence ID" value="GEN62035.1"/>
    <property type="molecule type" value="Genomic_DNA"/>
</dbReference>